<protein>
    <recommendedName>
        <fullName evidence="3">Lipoprotein</fullName>
    </recommendedName>
</protein>
<reference evidence="1 2" key="1">
    <citation type="submission" date="2016-11" db="EMBL/GenBank/DDBJ databases">
        <authorList>
            <person name="Jaros S."/>
            <person name="Januszkiewicz K."/>
            <person name="Wedrychowicz H."/>
        </authorList>
    </citation>
    <scope>NUCLEOTIDE SEQUENCE [LARGE SCALE GENOMIC DNA]</scope>
    <source>
        <strain evidence="1 2">DSM 5091</strain>
    </source>
</reference>
<dbReference type="Proteomes" id="UP000184171">
    <property type="component" value="Unassembled WGS sequence"/>
</dbReference>
<evidence type="ECO:0008006" key="3">
    <source>
        <dbReference type="Google" id="ProtNLM"/>
    </source>
</evidence>
<proteinExistence type="predicted"/>
<dbReference type="RefSeq" id="WP_072909618.1">
    <property type="nucleotide sequence ID" value="NZ_FQZT01000014.1"/>
</dbReference>
<evidence type="ECO:0000313" key="1">
    <source>
        <dbReference type="EMBL" id="SHJ74175.1"/>
    </source>
</evidence>
<accession>A0A1M6LSP7</accession>
<sequence>MKKMIELRNLFLFSLLFMLLGCQATTGYYRGALAPSDTVASLPDETGIVRHWEDLYAVVDYSWRQDGKKWIIDGVFKFSDRTRGMMARVDDFDLKFFFLNQEQRVLEYFDLVWVAGAQLNREADFSHTVVLPEGAAAVSFGYEGKLVDEEGFVEKVWKLPLRAAE</sequence>
<dbReference type="EMBL" id="FQZT01000014">
    <property type="protein sequence ID" value="SHJ74175.1"/>
    <property type="molecule type" value="Genomic_DNA"/>
</dbReference>
<gene>
    <name evidence="1" type="ORF">SAMN02745165_03071</name>
</gene>
<evidence type="ECO:0000313" key="2">
    <source>
        <dbReference type="Proteomes" id="UP000184171"/>
    </source>
</evidence>
<keyword evidence="2" id="KW-1185">Reference proteome</keyword>
<dbReference type="AlphaFoldDB" id="A0A1M6LSP7"/>
<dbReference type="STRING" id="1122189.SAMN02745165_03071"/>
<dbReference type="PROSITE" id="PS51257">
    <property type="entry name" value="PROKAR_LIPOPROTEIN"/>
    <property type="match status" value="1"/>
</dbReference>
<name>A0A1M6LSP7_MALRU</name>
<organism evidence="1 2">
    <name type="scientific">Malonomonas rubra DSM 5091</name>
    <dbReference type="NCBI Taxonomy" id="1122189"/>
    <lineage>
        <taxon>Bacteria</taxon>
        <taxon>Pseudomonadati</taxon>
        <taxon>Thermodesulfobacteriota</taxon>
        <taxon>Desulfuromonadia</taxon>
        <taxon>Desulfuromonadales</taxon>
        <taxon>Geopsychrobacteraceae</taxon>
        <taxon>Malonomonas</taxon>
    </lineage>
</organism>
<dbReference type="OrthoDB" id="5405790at2"/>